<evidence type="ECO:0000313" key="2">
    <source>
        <dbReference type="EMBL" id="EGX58476.1"/>
    </source>
</evidence>
<keyword evidence="1" id="KW-0472">Membrane</keyword>
<evidence type="ECO:0000313" key="3">
    <source>
        <dbReference type="Proteomes" id="UP000004217"/>
    </source>
</evidence>
<dbReference type="Proteomes" id="UP000004217">
    <property type="component" value="Unassembled WGS sequence"/>
</dbReference>
<accession>G2GDE4</accession>
<protein>
    <submittedName>
        <fullName evidence="2">Uncharacterized protein</fullName>
    </submittedName>
</protein>
<keyword evidence="1" id="KW-1133">Transmembrane helix</keyword>
<comment type="caution">
    <text evidence="2">The sequence shown here is derived from an EMBL/GenBank/DDBJ whole genome shotgun (WGS) entry which is preliminary data.</text>
</comment>
<keyword evidence="3" id="KW-1185">Reference proteome</keyword>
<sequence>MRESRTFSRHWDLETRQHELLGVDLGEGIPRTTLRYGLVCFGTWWTLWLSLFGFPPQPAVPFFLLPPLGLTYAGAKRSVVYWRRTNLLVWSVHLQYLVRGVHPVVGRGRIPVRRLGMRLRTRRIGERLPHLVHMPLFGALFAARGPDPAHTVGKPVLIRPRVRLYGPDAVARSRRRLRRKHRTAAPLENSP</sequence>
<feature type="transmembrane region" description="Helical" evidence="1">
    <location>
        <begin position="34"/>
        <end position="53"/>
    </location>
</feature>
<reference evidence="2 3" key="1">
    <citation type="submission" date="2011-08" db="EMBL/GenBank/DDBJ databases">
        <authorList>
            <person name="Lin Y."/>
            <person name="Hao X."/>
            <person name="Johnstone L."/>
            <person name="Miller S.J."/>
            <person name="Wei G."/>
            <person name="Rensing C."/>
        </authorList>
    </citation>
    <scope>NUCLEOTIDE SEQUENCE [LARGE SCALE GENOMIC DNA]</scope>
    <source>
        <strain evidence="2 3">K42</strain>
    </source>
</reference>
<proteinExistence type="predicted"/>
<dbReference type="OrthoDB" id="5150316at2"/>
<dbReference type="AlphaFoldDB" id="G2GDE4"/>
<gene>
    <name evidence="2" type="ORF">SZN_17607</name>
</gene>
<name>G2GDE4_9ACTN</name>
<evidence type="ECO:0000256" key="1">
    <source>
        <dbReference type="SAM" id="Phobius"/>
    </source>
</evidence>
<keyword evidence="1" id="KW-0812">Transmembrane</keyword>
<dbReference type="RefSeq" id="WP_007496753.1">
    <property type="nucleotide sequence ID" value="NZ_AGBF01000054.1"/>
</dbReference>
<dbReference type="PATRIC" id="fig|700597.3.peg.3452"/>
<organism evidence="2 3">
    <name type="scientific">Streptomyces zinciresistens K42</name>
    <dbReference type="NCBI Taxonomy" id="700597"/>
    <lineage>
        <taxon>Bacteria</taxon>
        <taxon>Bacillati</taxon>
        <taxon>Actinomycetota</taxon>
        <taxon>Actinomycetes</taxon>
        <taxon>Kitasatosporales</taxon>
        <taxon>Streptomycetaceae</taxon>
        <taxon>Streptomyces</taxon>
    </lineage>
</organism>
<dbReference type="EMBL" id="AGBF01000054">
    <property type="protein sequence ID" value="EGX58476.1"/>
    <property type="molecule type" value="Genomic_DNA"/>
</dbReference>